<accession>A0ABS2THG9</accession>
<dbReference type="Proteomes" id="UP000705983">
    <property type="component" value="Unassembled WGS sequence"/>
</dbReference>
<evidence type="ECO:0000313" key="4">
    <source>
        <dbReference type="Proteomes" id="UP000705983"/>
    </source>
</evidence>
<keyword evidence="1" id="KW-0472">Membrane</keyword>
<feature type="chain" id="PRO_5046621278" evidence="2">
    <location>
        <begin position="23"/>
        <end position="246"/>
    </location>
</feature>
<protein>
    <submittedName>
        <fullName evidence="3">Uncharacterized protein</fullName>
    </submittedName>
</protein>
<proteinExistence type="predicted"/>
<evidence type="ECO:0000256" key="2">
    <source>
        <dbReference type="SAM" id="SignalP"/>
    </source>
</evidence>
<keyword evidence="1" id="KW-0812">Transmembrane</keyword>
<feature type="transmembrane region" description="Helical" evidence="1">
    <location>
        <begin position="192"/>
        <end position="212"/>
    </location>
</feature>
<reference evidence="4" key="1">
    <citation type="submission" date="2021-02" db="EMBL/GenBank/DDBJ databases">
        <title>Leucobacter sp. CX169.</title>
        <authorList>
            <person name="Cheng Y."/>
        </authorList>
    </citation>
    <scope>NUCLEOTIDE SEQUENCE [LARGE SCALE GENOMIC DNA]</scope>
    <source>
        <strain evidence="4">JY899</strain>
    </source>
</reference>
<comment type="caution">
    <text evidence="3">The sequence shown here is derived from an EMBL/GenBank/DDBJ whole genome shotgun (WGS) entry which is preliminary data.</text>
</comment>
<gene>
    <name evidence="3" type="ORF">JVW63_08495</name>
</gene>
<name>A0ABS2THG9_9ACTO</name>
<organism evidence="3 4">
    <name type="scientific">Flaviflexus equikiangi</name>
    <dbReference type="NCBI Taxonomy" id="2758573"/>
    <lineage>
        <taxon>Bacteria</taxon>
        <taxon>Bacillati</taxon>
        <taxon>Actinomycetota</taxon>
        <taxon>Actinomycetes</taxon>
        <taxon>Actinomycetales</taxon>
        <taxon>Actinomycetaceae</taxon>
        <taxon>Flaviflexus</taxon>
    </lineage>
</organism>
<feature type="signal peptide" evidence="2">
    <location>
        <begin position="1"/>
        <end position="22"/>
    </location>
</feature>
<keyword evidence="1" id="KW-1133">Transmembrane helix</keyword>
<keyword evidence="4" id="KW-1185">Reference proteome</keyword>
<keyword evidence="2" id="KW-0732">Signal</keyword>
<sequence>MRHILILLLFLGSLLGAGPAAANAPEDWFTDEGEATLQSYASTVFPDLSEEDRAALTIGDPSPVIEATATDSRLGDQEPASYIAPVYSGDTAVGVIGHPADETGDTDALVIADAFLAEQLTKLGDSDILLHDPEMGGHYIVRGDEVFPASEEALDQLAGSTSLESFMELRSSMISDSVGTVEATPHRDTRPVVVTVAVLALFLLFTIVLTWLRRTPDTPTVHDPVHRHIRQARFYRRGGHRVHSDD</sequence>
<dbReference type="RefSeq" id="WP_187996902.1">
    <property type="nucleotide sequence ID" value="NZ_JACEXG010000005.1"/>
</dbReference>
<evidence type="ECO:0000256" key="1">
    <source>
        <dbReference type="SAM" id="Phobius"/>
    </source>
</evidence>
<dbReference type="EMBL" id="JAFFJS010000005">
    <property type="protein sequence ID" value="MBM9433732.1"/>
    <property type="molecule type" value="Genomic_DNA"/>
</dbReference>
<evidence type="ECO:0000313" key="3">
    <source>
        <dbReference type="EMBL" id="MBM9433732.1"/>
    </source>
</evidence>